<proteinExistence type="predicted"/>
<keyword evidence="2" id="KW-1185">Reference proteome</keyword>
<evidence type="ECO:0000313" key="1">
    <source>
        <dbReference type="EnsemblPlants" id="AVESA.00010b.r2.7AG1186840.1.CDS"/>
    </source>
</evidence>
<protein>
    <submittedName>
        <fullName evidence="1">Uncharacterized protein</fullName>
    </submittedName>
</protein>
<reference evidence="1" key="1">
    <citation type="submission" date="2021-05" db="EMBL/GenBank/DDBJ databases">
        <authorList>
            <person name="Scholz U."/>
            <person name="Mascher M."/>
            <person name="Fiebig A."/>
        </authorList>
    </citation>
    <scope>NUCLEOTIDE SEQUENCE [LARGE SCALE GENOMIC DNA]</scope>
</reference>
<accession>A0ACD5ZG71</accession>
<name>A0ACD5ZG71_AVESA</name>
<dbReference type="EnsemblPlants" id="AVESA.00010b.r2.7AG1186840.1">
    <property type="protein sequence ID" value="AVESA.00010b.r2.7AG1186840.1.CDS"/>
    <property type="gene ID" value="AVESA.00010b.r2.7AG1186840"/>
</dbReference>
<reference evidence="1" key="2">
    <citation type="submission" date="2025-09" db="UniProtKB">
        <authorList>
            <consortium name="EnsemblPlants"/>
        </authorList>
    </citation>
    <scope>IDENTIFICATION</scope>
</reference>
<dbReference type="Proteomes" id="UP001732700">
    <property type="component" value="Chromosome 7A"/>
</dbReference>
<sequence length="1100" mass="119837">MFRLPPQLLVFFMVHFLNLLHCMHSNTDGDALLCLKSQLSDPTGALDSWSNSSLTFCTWHGVTCSGENATRVASLDLESLNLAGQIFPCIGELNFLTRIHMPNNQLNGHITQDIGRLTRLTYLNLSMNNFGGMIPDTISSCSRLEVISLDRNSLEGEIPQSLAQCLFLQQIVLSDNNFQGSIPFGFGLLPQLVVLFLTSNKFVGNIPQLLGSNNLLTLVNLKNNSLSGRIPRSMFNSTTISYIDLTRNNLFGIIPPFLQPSSPLKYLALTENYLSGNIPSSIGNMSFLSSMQLDHNNFQGNIPESVGKISGLQVLNLKGNNLSGIVPQAIYKNCSLTYLSLSNNQLVGSIPSDIGYTLPNITELILGGNQFDGSIPPSLANASSLQNIDFRQNLLTGFIPSFGVLSKLKILDVGTNMLKSGDWTFLSSLTNCTQLKMLCLDFNGLGGTIPSSIGDFSNNLEMLLLSEDQLIGDIPSEIGKLTGLTVLVMQTNFLSGHIPDTLGNLSNMSLLSLSGNKLSGEIPQSIGKLQRLTELYFMENNLTGQIPASLEGCNNLLLLNLSSNSFSGSIPGQIFSISTLSKGLDLSHNQLTGNIPSQIGNLLNLNSLSISNNQLSGEIPSTLGKCLLLESLHLEKNFLQGIIPRPLNALRGINEMDLSQNNLSGTIPDFFESFTSLYILNLSFNDLEGIVPKGGVFANSTAISIQGNKKLCASSPMEQIPLCAAASSKIKKTSYVVTIVVPLTTFVLLTLACLGFILLKKRGATNKRPMTQSFKRSNILSYNDLFKATNGFSSASVVGSGRFGLVYKGQLGYETVAVKVFKLDLFGASKSFFAECEALRNIRHRNLIRVISLCSTSDPRGNEFKALILEYKELGDLESWLHQRVLSLRSRITIAMDIAAALNYLHNQCSPPLVHCDLKPRNVLLDGDMVAILGDFGLAKFLHGDASTGVNMSASIAGPRGSVGYIAPEYGTGCKISTAGDVYSYGIILLQMITGKQPTDDMFMDGMNLHRCVEEALTQDFGAILEPSLTIYDEGAENLATVKTKWLVKQLAKLGLKCSETSPKDRPTMRDVYNEIISIEEMFSSLHHQRKEINDLVNHM</sequence>
<evidence type="ECO:0000313" key="2">
    <source>
        <dbReference type="Proteomes" id="UP001732700"/>
    </source>
</evidence>
<organism evidence="1 2">
    <name type="scientific">Avena sativa</name>
    <name type="common">Oat</name>
    <dbReference type="NCBI Taxonomy" id="4498"/>
    <lineage>
        <taxon>Eukaryota</taxon>
        <taxon>Viridiplantae</taxon>
        <taxon>Streptophyta</taxon>
        <taxon>Embryophyta</taxon>
        <taxon>Tracheophyta</taxon>
        <taxon>Spermatophyta</taxon>
        <taxon>Magnoliopsida</taxon>
        <taxon>Liliopsida</taxon>
        <taxon>Poales</taxon>
        <taxon>Poaceae</taxon>
        <taxon>BOP clade</taxon>
        <taxon>Pooideae</taxon>
        <taxon>Poodae</taxon>
        <taxon>Poeae</taxon>
        <taxon>Poeae Chloroplast Group 1 (Aveneae type)</taxon>
        <taxon>Aveninae</taxon>
        <taxon>Avena</taxon>
    </lineage>
</organism>